<evidence type="ECO:0000313" key="6">
    <source>
        <dbReference type="EMBL" id="AKO92474.1"/>
    </source>
</evidence>
<dbReference type="EMBL" id="CP011974">
    <property type="protein sequence ID" value="AKO92474.1"/>
    <property type="molecule type" value="Genomic_DNA"/>
</dbReference>
<keyword evidence="2 5" id="KW-0812">Transmembrane</keyword>
<dbReference type="KEGG" id="beo:BEH_10465"/>
<dbReference type="PATRIC" id="fig|135735.6.peg.2179"/>
<dbReference type="GO" id="GO:0015086">
    <property type="term" value="F:cadmium ion transmembrane transporter activity"/>
    <property type="evidence" value="ECO:0007669"/>
    <property type="project" value="TreeGrafter"/>
</dbReference>
<keyword evidence="3 5" id="KW-1133">Transmembrane helix</keyword>
<accession>A0A0H4KJJ9</accession>
<comment type="subcellular location">
    <subcellularLocation>
        <location evidence="1">Membrane</location>
        <topology evidence="1">Multi-pass membrane protein</topology>
    </subcellularLocation>
</comment>
<feature type="transmembrane region" description="Helical" evidence="5">
    <location>
        <begin position="99"/>
        <end position="120"/>
    </location>
</feature>
<reference evidence="6 7" key="1">
    <citation type="journal article" date="2015" name="PLoS ONE">
        <title>Genome Sequence of Bacillus endophyticus and Analysis of Its Companion Mechanism in the Ketogulonigenium vulgare-Bacillus Strain Consortium.</title>
        <authorList>
            <person name="Jia N."/>
            <person name="Du J."/>
            <person name="Ding M.Z."/>
            <person name="Gao F."/>
            <person name="Yuan Y.J."/>
        </authorList>
    </citation>
    <scope>NUCLEOTIDE SEQUENCE [LARGE SCALE GENOMIC DNA]</scope>
    <source>
        <strain evidence="6 7">Hbe603</strain>
    </source>
</reference>
<sequence length="433" mass="47967">MKNESNLQSTEVVIEKRQSFLTKFTKTFGPGILAVLTWLGAGDLVTSSVAGASYGYSLMWILALSLLLRFLIVNVIARFQLCNNENLSLLEGYGRIHPFFAYFLLVYALIMGHLFNSYMIKGAGEVLSTLLHINQPFLGSVIVVVLILLLIGRNIYNTIENVMKIILGLLTVAFIVLAVQSSPDFGEIVKGTVGFSIPSDTGLHGAFLLAVSIVGAVAGSISNFVHPYFLKEKGWTKPKHLKIQRNDLLFAIGVCIVINLAIWIIGAEILKPKGIEVETIDDLGAALQMQLGQIGWLIFYLGVFGVLFASIVGKSTGYPRLITDAYYVINKKRKEKYDRKYNNDPLFKWIMLFVLVTPIIWSIPGMPGFITLTLLVNALNVVGFPVIAIGMLVLSNNKRLMGKYRNNWFENLCLFLATALALWSSIQLAIGFF</sequence>
<feature type="transmembrane region" description="Helical" evidence="5">
    <location>
        <begin position="202"/>
        <end position="225"/>
    </location>
</feature>
<keyword evidence="4 5" id="KW-0472">Membrane</keyword>
<dbReference type="RefSeq" id="WP_046217164.1">
    <property type="nucleotide sequence ID" value="NZ_CP011974.1"/>
</dbReference>
<dbReference type="PANTHER" id="PTHR11706">
    <property type="entry name" value="SOLUTE CARRIER PROTEIN FAMILY 11 MEMBER"/>
    <property type="match status" value="1"/>
</dbReference>
<evidence type="ECO:0000256" key="2">
    <source>
        <dbReference type="ARBA" id="ARBA00022692"/>
    </source>
</evidence>
<feature type="transmembrane region" description="Helical" evidence="5">
    <location>
        <begin position="346"/>
        <end position="363"/>
    </location>
</feature>
<dbReference type="OrthoDB" id="9787548at2"/>
<dbReference type="Proteomes" id="UP000036202">
    <property type="component" value="Chromosome"/>
</dbReference>
<evidence type="ECO:0000256" key="5">
    <source>
        <dbReference type="SAM" id="Phobius"/>
    </source>
</evidence>
<proteinExistence type="predicted"/>
<feature type="transmembrane region" description="Helical" evidence="5">
    <location>
        <begin position="20"/>
        <end position="39"/>
    </location>
</feature>
<protein>
    <submittedName>
        <fullName evidence="6">Mn2+/Fe2+ transporter</fullName>
    </submittedName>
</protein>
<dbReference type="Pfam" id="PF01566">
    <property type="entry name" value="Nramp"/>
    <property type="match status" value="1"/>
</dbReference>
<evidence type="ECO:0000256" key="4">
    <source>
        <dbReference type="ARBA" id="ARBA00023136"/>
    </source>
</evidence>
<dbReference type="GO" id="GO:0005384">
    <property type="term" value="F:manganese ion transmembrane transporter activity"/>
    <property type="evidence" value="ECO:0007669"/>
    <property type="project" value="TreeGrafter"/>
</dbReference>
<feature type="transmembrane region" description="Helical" evidence="5">
    <location>
        <begin position="246"/>
        <end position="266"/>
    </location>
</feature>
<evidence type="ECO:0000313" key="7">
    <source>
        <dbReference type="Proteomes" id="UP000036202"/>
    </source>
</evidence>
<gene>
    <name evidence="6" type="ORF">BEH_10465</name>
</gene>
<dbReference type="PANTHER" id="PTHR11706:SF3">
    <property type="entry name" value="METAL ION TRANSPORT PROTEIN"/>
    <property type="match status" value="1"/>
</dbReference>
<dbReference type="AlphaFoldDB" id="A0A0H4KJJ9"/>
<dbReference type="GO" id="GO:0005886">
    <property type="term" value="C:plasma membrane"/>
    <property type="evidence" value="ECO:0007669"/>
    <property type="project" value="TreeGrafter"/>
</dbReference>
<organism evidence="6 7">
    <name type="scientific">Priestia filamentosa</name>
    <dbReference type="NCBI Taxonomy" id="1402861"/>
    <lineage>
        <taxon>Bacteria</taxon>
        <taxon>Bacillati</taxon>
        <taxon>Bacillota</taxon>
        <taxon>Bacilli</taxon>
        <taxon>Bacillales</taxon>
        <taxon>Bacillaceae</taxon>
        <taxon>Priestia</taxon>
    </lineage>
</organism>
<feature type="transmembrane region" description="Helical" evidence="5">
    <location>
        <begin position="163"/>
        <end position="182"/>
    </location>
</feature>
<feature type="transmembrane region" description="Helical" evidence="5">
    <location>
        <begin position="59"/>
        <end position="79"/>
    </location>
</feature>
<keyword evidence="7" id="KW-1185">Reference proteome</keyword>
<evidence type="ECO:0000256" key="1">
    <source>
        <dbReference type="ARBA" id="ARBA00004141"/>
    </source>
</evidence>
<feature type="transmembrane region" description="Helical" evidence="5">
    <location>
        <begin position="408"/>
        <end position="430"/>
    </location>
</feature>
<dbReference type="NCBIfam" id="NF037982">
    <property type="entry name" value="Nramp_1"/>
    <property type="match status" value="1"/>
</dbReference>
<dbReference type="GO" id="GO:0034755">
    <property type="term" value="P:iron ion transmembrane transport"/>
    <property type="evidence" value="ECO:0007669"/>
    <property type="project" value="TreeGrafter"/>
</dbReference>
<dbReference type="InterPro" id="IPR001046">
    <property type="entry name" value="NRAMP_fam"/>
</dbReference>
<feature type="transmembrane region" description="Helical" evidence="5">
    <location>
        <begin position="294"/>
        <end position="312"/>
    </location>
</feature>
<feature type="transmembrane region" description="Helical" evidence="5">
    <location>
        <begin position="132"/>
        <end position="151"/>
    </location>
</feature>
<name>A0A0H4KJJ9_9BACI</name>
<feature type="transmembrane region" description="Helical" evidence="5">
    <location>
        <begin position="369"/>
        <end position="396"/>
    </location>
</feature>
<reference evidence="7" key="2">
    <citation type="submission" date="2015-06" db="EMBL/GenBank/DDBJ databases">
        <title>Genome Sequence of Bacillus endophyticus and Analysis of its Companion Mechanism in the Ketogulonigenium vulgare-Bacillus strain Consortium.</title>
        <authorList>
            <person name="Jia N."/>
            <person name="Du J."/>
            <person name="Ding M.-Z."/>
            <person name="Gao F."/>
            <person name="Yuan Y.-J."/>
        </authorList>
    </citation>
    <scope>NUCLEOTIDE SEQUENCE [LARGE SCALE GENOMIC DNA]</scope>
    <source>
        <strain evidence="7">Hbe603</strain>
    </source>
</reference>
<evidence type="ECO:0000256" key="3">
    <source>
        <dbReference type="ARBA" id="ARBA00022989"/>
    </source>
</evidence>